<dbReference type="PANTHER" id="PTHR37153:SF1">
    <property type="entry name" value="HYPOTHETICAL LOC292874"/>
    <property type="match status" value="1"/>
</dbReference>
<dbReference type="KEGG" id="zca:113935387"/>
<dbReference type="InterPro" id="IPR031746">
    <property type="entry name" value="DUF4732"/>
</dbReference>
<organism evidence="2 3">
    <name type="scientific">Zalophus californianus</name>
    <name type="common">California sealion</name>
    <dbReference type="NCBI Taxonomy" id="9704"/>
    <lineage>
        <taxon>Eukaryota</taxon>
        <taxon>Metazoa</taxon>
        <taxon>Chordata</taxon>
        <taxon>Craniata</taxon>
        <taxon>Vertebrata</taxon>
        <taxon>Euteleostomi</taxon>
        <taxon>Mammalia</taxon>
        <taxon>Eutheria</taxon>
        <taxon>Laurasiatheria</taxon>
        <taxon>Carnivora</taxon>
        <taxon>Caniformia</taxon>
        <taxon>Pinnipedia</taxon>
        <taxon>Otariidae</taxon>
        <taxon>Zalophus</taxon>
    </lineage>
</organism>
<evidence type="ECO:0000256" key="1">
    <source>
        <dbReference type="SAM" id="MobiDB-lite"/>
    </source>
</evidence>
<feature type="compositionally biased region" description="Low complexity" evidence="1">
    <location>
        <begin position="57"/>
        <end position="70"/>
    </location>
</feature>
<dbReference type="CTD" id="125089333"/>
<dbReference type="AlphaFoldDB" id="A0A6J2F5Y7"/>
<keyword evidence="2" id="KW-1185">Reference proteome</keyword>
<dbReference type="Pfam" id="PF15876">
    <property type="entry name" value="DUF4732"/>
    <property type="match status" value="1"/>
</dbReference>
<gene>
    <name evidence="3" type="primary">C17H19orf81</name>
</gene>
<protein>
    <submittedName>
        <fullName evidence="3">Uncharacterized protein</fullName>
    </submittedName>
</protein>
<sequence length="281" mass="31713">MGEEAGKSQRRNRGTEELELTGFPEVRGTRIPTWSQPSSSSLFYPWGFKEEEETAAGRRSWGGWPSQGSSPHPPETSPTHLPRMQQEVETLCSSTMGNPGMLREAGALLVDLETPEKIQARSPGRPVKSSKQYLRQVIAEYEALDRELPCIRKFPTPPAAQPLCLCMETSPEEDLTHLEVLEALEAELPGAMESGRVSSIRFENMNVICGTAGRRDRWLITVTDFQTRSRLLRCGIRLRGNAHPLVRHDERLVADYRLHLRRSLVRRRMLEALGAEPTEED</sequence>
<dbReference type="OrthoDB" id="6076093at2759"/>
<feature type="region of interest" description="Disordered" evidence="1">
    <location>
        <begin position="54"/>
        <end position="81"/>
    </location>
</feature>
<proteinExistence type="predicted"/>
<accession>A0A6J2F5Y7</accession>
<name>A0A6J2F5Y7_ZALCA</name>
<evidence type="ECO:0000313" key="3">
    <source>
        <dbReference type="RefSeq" id="XP_027473143.2"/>
    </source>
</evidence>
<dbReference type="Proteomes" id="UP000515165">
    <property type="component" value="Chromosome 17"/>
</dbReference>
<dbReference type="PANTHER" id="PTHR37153">
    <property type="entry name" value="CHROMOSOME 19 C19ORF81 HOMOLOG"/>
    <property type="match status" value="1"/>
</dbReference>
<dbReference type="GeneID" id="113935387"/>
<reference evidence="3" key="1">
    <citation type="submission" date="2025-08" db="UniProtKB">
        <authorList>
            <consortium name="RefSeq"/>
        </authorList>
    </citation>
    <scope>IDENTIFICATION</scope>
    <source>
        <tissue evidence="3">Blood</tissue>
    </source>
</reference>
<evidence type="ECO:0000313" key="2">
    <source>
        <dbReference type="Proteomes" id="UP000515165"/>
    </source>
</evidence>
<dbReference type="RefSeq" id="XP_027473143.2">
    <property type="nucleotide sequence ID" value="XM_027617342.2"/>
</dbReference>
<feature type="region of interest" description="Disordered" evidence="1">
    <location>
        <begin position="1"/>
        <end position="37"/>
    </location>
</feature>